<feature type="chain" id="PRO_5002136084" evidence="1">
    <location>
        <begin position="23"/>
        <end position="101"/>
    </location>
</feature>
<keyword evidence="3" id="KW-1185">Reference proteome</keyword>
<evidence type="ECO:0000313" key="3">
    <source>
        <dbReference type="Proteomes" id="UP000031258"/>
    </source>
</evidence>
<accession>A0A0C1MQG3</accession>
<dbReference type="STRING" id="86105.NF27_IV00040"/>
<gene>
    <name evidence="2" type="ORF">NF27_IV00040</name>
</gene>
<protein>
    <submittedName>
        <fullName evidence="2">Uncharacterized protein</fullName>
    </submittedName>
</protein>
<dbReference type="EMBL" id="JSWE01000214">
    <property type="protein sequence ID" value="KIE04217.1"/>
    <property type="molecule type" value="Genomic_DNA"/>
</dbReference>
<dbReference type="Proteomes" id="UP000031258">
    <property type="component" value="Unassembled WGS sequence"/>
</dbReference>
<reference evidence="2 3" key="1">
    <citation type="submission" date="2014-11" db="EMBL/GenBank/DDBJ databases">
        <title>A Rickettsiales Symbiont of Amoebae With Ancient Features.</title>
        <authorList>
            <person name="Schulz F."/>
            <person name="Martijn J."/>
            <person name="Wascher F."/>
            <person name="Kostanjsek R."/>
            <person name="Ettema T.J."/>
            <person name="Horn M."/>
        </authorList>
    </citation>
    <scope>NUCLEOTIDE SEQUENCE [LARGE SCALE GENOMIC DNA]</scope>
    <source>
        <strain evidence="2 3">UWC36</strain>
    </source>
</reference>
<comment type="caution">
    <text evidence="2">The sequence shown here is derived from an EMBL/GenBank/DDBJ whole genome shotgun (WGS) entry which is preliminary data.</text>
</comment>
<proteinExistence type="predicted"/>
<sequence>MYKKFIFVFCGVFSLQSNIAYSFDTATMIAARDKLFNAIPTIPNKDCAYFILQQIVVGKTRADLSVNTCYKLSDREFEIAYKIAHEKKTFEAFKEMWALEE</sequence>
<evidence type="ECO:0000313" key="2">
    <source>
        <dbReference type="EMBL" id="KIE04217.1"/>
    </source>
</evidence>
<dbReference type="AlphaFoldDB" id="A0A0C1MQG3"/>
<organism evidence="2 3">
    <name type="scientific">Candidatus Jidaibacter acanthamoebae</name>
    <dbReference type="NCBI Taxonomy" id="86105"/>
    <lineage>
        <taxon>Bacteria</taxon>
        <taxon>Pseudomonadati</taxon>
        <taxon>Pseudomonadota</taxon>
        <taxon>Alphaproteobacteria</taxon>
        <taxon>Rickettsiales</taxon>
        <taxon>Candidatus Midichloriaceae</taxon>
        <taxon>Candidatus Jidaibacter</taxon>
    </lineage>
</organism>
<evidence type="ECO:0000256" key="1">
    <source>
        <dbReference type="SAM" id="SignalP"/>
    </source>
</evidence>
<name>A0A0C1MQG3_9RICK</name>
<keyword evidence="1" id="KW-0732">Signal</keyword>
<feature type="signal peptide" evidence="1">
    <location>
        <begin position="1"/>
        <end position="22"/>
    </location>
</feature>